<feature type="domain" description="DUF374" evidence="1">
    <location>
        <begin position="9"/>
        <end position="75"/>
    </location>
</feature>
<sequence length="167" mass="18716">MLLIPAYVGKGSNIQVLISQHSDGEYIAQVIQRLGFGVIRGSTTRGGMRAVKAMVNKAKSGCSLAITPDGPRGPRFIVQSGSIYLSKKTQLPIIPTVVGLSSYWELPSWDKFRIPKPFSRALMLYGESIHIPSNISEEEMEQYRFLLEKTMKEMAEKVDNLVRQKDR</sequence>
<proteinExistence type="predicted"/>
<dbReference type="InterPro" id="IPR007172">
    <property type="entry name" value="DUF374"/>
</dbReference>
<gene>
    <name evidence="2" type="ORF">JETT_0392</name>
</gene>
<protein>
    <recommendedName>
        <fullName evidence="1">DUF374 domain-containing protein</fullName>
    </recommendedName>
</protein>
<dbReference type="AlphaFoldDB" id="A0A533QEN2"/>
<name>A0A533QEN2_9BACT</name>
<evidence type="ECO:0000259" key="1">
    <source>
        <dbReference type="Pfam" id="PF04028"/>
    </source>
</evidence>
<evidence type="ECO:0000313" key="2">
    <source>
        <dbReference type="EMBL" id="TLD43223.1"/>
    </source>
</evidence>
<reference evidence="2 3" key="1">
    <citation type="submission" date="2019-04" db="EMBL/GenBank/DDBJ databases">
        <title>Genome of a novel bacterium Candidatus Jettenia ecosi reconstructed from metagenome of an anammox bioreactor.</title>
        <authorList>
            <person name="Mardanov A.V."/>
            <person name="Beletsky A.V."/>
            <person name="Ravin N.V."/>
            <person name="Botchkova E.A."/>
            <person name="Litti Y.V."/>
            <person name="Nozhevnikova A.N."/>
        </authorList>
    </citation>
    <scope>NUCLEOTIDE SEQUENCE [LARGE SCALE GENOMIC DNA]</scope>
    <source>
        <strain evidence="2">J2</strain>
    </source>
</reference>
<organism evidence="2 3">
    <name type="scientific">Candidatus Jettenia ecosi</name>
    <dbReference type="NCBI Taxonomy" id="2494326"/>
    <lineage>
        <taxon>Bacteria</taxon>
        <taxon>Pseudomonadati</taxon>
        <taxon>Planctomycetota</taxon>
        <taxon>Candidatus Brocadiia</taxon>
        <taxon>Candidatus Brocadiales</taxon>
        <taxon>Candidatus Brocadiaceae</taxon>
        <taxon>Candidatus Jettenia</taxon>
    </lineage>
</organism>
<dbReference type="CDD" id="cd07983">
    <property type="entry name" value="LPLAT_DUF374-like"/>
    <property type="match status" value="1"/>
</dbReference>
<dbReference type="EMBL" id="SULG01000005">
    <property type="protein sequence ID" value="TLD43223.1"/>
    <property type="molecule type" value="Genomic_DNA"/>
</dbReference>
<evidence type="ECO:0000313" key="3">
    <source>
        <dbReference type="Proteomes" id="UP000319783"/>
    </source>
</evidence>
<accession>A0A533QEN2</accession>
<dbReference type="Proteomes" id="UP000319783">
    <property type="component" value="Unassembled WGS sequence"/>
</dbReference>
<dbReference type="Pfam" id="PF04028">
    <property type="entry name" value="DUF374"/>
    <property type="match status" value="1"/>
</dbReference>
<comment type="caution">
    <text evidence="2">The sequence shown here is derived from an EMBL/GenBank/DDBJ whole genome shotgun (WGS) entry which is preliminary data.</text>
</comment>